<dbReference type="InterPro" id="IPR039955">
    <property type="entry name" value="DTM1"/>
</dbReference>
<sequence>MMVTYLFGVLGIAGILLPDWGYFNRDFSRWTFPVTAEERTSDIAQGSGFRRFRQSPLRLVAYATIYGFAMYKWWVYVST</sequence>
<dbReference type="GO" id="GO:0005789">
    <property type="term" value="C:endoplasmic reticulum membrane"/>
    <property type="evidence" value="ECO:0007669"/>
    <property type="project" value="InterPro"/>
</dbReference>
<keyword evidence="1" id="KW-0812">Transmembrane</keyword>
<keyword evidence="3" id="KW-1185">Reference proteome</keyword>
<keyword evidence="1" id="KW-1133">Transmembrane helix</keyword>
<organism evidence="2 3">
    <name type="scientific">Quillaja saponaria</name>
    <name type="common">Soap bark tree</name>
    <dbReference type="NCBI Taxonomy" id="32244"/>
    <lineage>
        <taxon>Eukaryota</taxon>
        <taxon>Viridiplantae</taxon>
        <taxon>Streptophyta</taxon>
        <taxon>Embryophyta</taxon>
        <taxon>Tracheophyta</taxon>
        <taxon>Spermatophyta</taxon>
        <taxon>Magnoliopsida</taxon>
        <taxon>eudicotyledons</taxon>
        <taxon>Gunneridae</taxon>
        <taxon>Pentapetalae</taxon>
        <taxon>rosids</taxon>
        <taxon>fabids</taxon>
        <taxon>Fabales</taxon>
        <taxon>Quillajaceae</taxon>
        <taxon>Quillaja</taxon>
    </lineage>
</organism>
<dbReference type="EMBL" id="JARAOO010000008">
    <property type="protein sequence ID" value="KAJ7959005.1"/>
    <property type="molecule type" value="Genomic_DNA"/>
</dbReference>
<accession>A0AAD7LL24</accession>
<dbReference type="PANTHER" id="PTHR38354">
    <property type="entry name" value="SIGNAL PEPTIDASE COMPLEX-LIKE PROTEIN DTM1"/>
    <property type="match status" value="1"/>
</dbReference>
<dbReference type="AlphaFoldDB" id="A0AAD7LL24"/>
<dbReference type="KEGG" id="qsa:O6P43_019641"/>
<gene>
    <name evidence="2" type="ORF">O6P43_019641</name>
</gene>
<evidence type="ECO:0000313" key="3">
    <source>
        <dbReference type="Proteomes" id="UP001163823"/>
    </source>
</evidence>
<dbReference type="GO" id="GO:0048658">
    <property type="term" value="P:anther wall tapetum development"/>
    <property type="evidence" value="ECO:0007669"/>
    <property type="project" value="InterPro"/>
</dbReference>
<feature type="transmembrane region" description="Helical" evidence="1">
    <location>
        <begin position="6"/>
        <end position="23"/>
    </location>
</feature>
<dbReference type="PANTHER" id="PTHR38354:SF2">
    <property type="entry name" value="SIGNAL PEPTIDASE COMPLEX-LIKE PROTEIN DTM1"/>
    <property type="match status" value="1"/>
</dbReference>
<dbReference type="Proteomes" id="UP001163823">
    <property type="component" value="Chromosome 8"/>
</dbReference>
<name>A0AAD7LL24_QUISA</name>
<comment type="caution">
    <text evidence="2">The sequence shown here is derived from an EMBL/GenBank/DDBJ whole genome shotgun (WGS) entry which is preliminary data.</text>
</comment>
<proteinExistence type="predicted"/>
<evidence type="ECO:0000313" key="2">
    <source>
        <dbReference type="EMBL" id="KAJ7959005.1"/>
    </source>
</evidence>
<evidence type="ECO:0000256" key="1">
    <source>
        <dbReference type="SAM" id="Phobius"/>
    </source>
</evidence>
<protein>
    <submittedName>
        <fullName evidence="2">Signal peptidase complex-like protein DTM1</fullName>
    </submittedName>
</protein>
<feature type="transmembrane region" description="Helical" evidence="1">
    <location>
        <begin position="59"/>
        <end position="76"/>
    </location>
</feature>
<reference evidence="2" key="1">
    <citation type="journal article" date="2023" name="Science">
        <title>Elucidation of the pathway for biosynthesis of saponin adjuvants from the soapbark tree.</title>
        <authorList>
            <person name="Reed J."/>
            <person name="Orme A."/>
            <person name="El-Demerdash A."/>
            <person name="Owen C."/>
            <person name="Martin L.B.B."/>
            <person name="Misra R.C."/>
            <person name="Kikuchi S."/>
            <person name="Rejzek M."/>
            <person name="Martin A.C."/>
            <person name="Harkess A."/>
            <person name="Leebens-Mack J."/>
            <person name="Louveau T."/>
            <person name="Stephenson M.J."/>
            <person name="Osbourn A."/>
        </authorList>
    </citation>
    <scope>NUCLEOTIDE SEQUENCE</scope>
    <source>
        <strain evidence="2">S10</strain>
    </source>
</reference>
<keyword evidence="1" id="KW-0472">Membrane</keyword>